<proteinExistence type="predicted"/>
<dbReference type="InterPro" id="IPR045851">
    <property type="entry name" value="AMP-bd_C_sf"/>
</dbReference>
<feature type="domain" description="AMP-binding enzyme C-terminal" evidence="2">
    <location>
        <begin position="413"/>
        <end position="485"/>
    </location>
</feature>
<dbReference type="Pfam" id="PF00501">
    <property type="entry name" value="AMP-binding"/>
    <property type="match status" value="1"/>
</dbReference>
<dbReference type="EMBL" id="MVHT01000007">
    <property type="protein sequence ID" value="ORB09784.1"/>
    <property type="molecule type" value="Genomic_DNA"/>
</dbReference>
<comment type="caution">
    <text evidence="3">The sequence shown here is derived from an EMBL/GenBank/DDBJ whole genome shotgun (WGS) entry which is preliminary data.</text>
</comment>
<dbReference type="Proteomes" id="UP000192739">
    <property type="component" value="Unassembled WGS sequence"/>
</dbReference>
<evidence type="ECO:0000313" key="3">
    <source>
        <dbReference type="EMBL" id="ORB09784.1"/>
    </source>
</evidence>
<dbReference type="InterPro" id="IPR020845">
    <property type="entry name" value="AMP-binding_CS"/>
</dbReference>
<dbReference type="InterPro" id="IPR042099">
    <property type="entry name" value="ANL_N_sf"/>
</dbReference>
<organism evidence="3 4">
    <name type="scientific">Mycobacterium intermedium</name>
    <dbReference type="NCBI Taxonomy" id="28445"/>
    <lineage>
        <taxon>Bacteria</taxon>
        <taxon>Bacillati</taxon>
        <taxon>Actinomycetota</taxon>
        <taxon>Actinomycetes</taxon>
        <taxon>Mycobacteriales</taxon>
        <taxon>Mycobacteriaceae</taxon>
        <taxon>Mycobacterium</taxon>
        <taxon>Mycobacterium simiae complex</taxon>
    </lineage>
</organism>
<dbReference type="Gene3D" id="3.40.50.12780">
    <property type="entry name" value="N-terminal domain of ligase-like"/>
    <property type="match status" value="1"/>
</dbReference>
<dbReference type="GO" id="GO:0016878">
    <property type="term" value="F:acid-thiol ligase activity"/>
    <property type="evidence" value="ECO:0007669"/>
    <property type="project" value="UniProtKB-ARBA"/>
</dbReference>
<accession>A0A1E3SFQ0</accession>
<name>A0A1E3SFQ0_MYCIE</name>
<sequence length="500" mass="52840">MSQRLADRIRAVLALDPEAPAIEYEGEWSTWQSLADVASGVERHLAAAGLGEGSPIGLILRNHPATIGAMLGVLQAGACVVTINPAHGDTGLTSDIRGLRPAALVALETDWQRTGVVDAAAGSLGLQVMLHPARVAPVAGLEGPTARPDQNIAVGTDPTAVLMLTSGTTGPPKRIPLSYSAFEHTLTAAGTHYSKHRTPDLKLRSGVAIVSAPLVHMSGLFRTLHNLCEGRKIALLPRFRVSDFADLVVRHRPRAVSLVPSALAMVLDADVPPEVFSSVEVVTSGTAHLPVDVQTAFEERYDVAVLPSYGATEFAGGVAGWNLALHRQWASTKRGSVGRPQQGREIRVVSIDDGTEVPPGAQGRIEVRTTGGDWVRTTDIGRVDADGFVFIDGRSDDVIIRGGFKITPADIVNVLRTHPAVRDAGVTGLPDERLGQVPVAAVELAHGGQATSDDLLAYLRARLSSYQVPAQLIIVDELPRTPSLKVSQPGIRELFGGLSG</sequence>
<evidence type="ECO:0000313" key="4">
    <source>
        <dbReference type="Proteomes" id="UP000192739"/>
    </source>
</evidence>
<keyword evidence="4" id="KW-1185">Reference proteome</keyword>
<dbReference type="SUPFAM" id="SSF56801">
    <property type="entry name" value="Acetyl-CoA synthetase-like"/>
    <property type="match status" value="1"/>
</dbReference>
<evidence type="ECO:0000259" key="1">
    <source>
        <dbReference type="Pfam" id="PF00501"/>
    </source>
</evidence>
<reference evidence="3 4" key="1">
    <citation type="submission" date="2017-02" db="EMBL/GenBank/DDBJ databases">
        <title>The new phylogeny of genus Mycobacterium.</title>
        <authorList>
            <person name="Tortoli E."/>
            <person name="Trovato A."/>
            <person name="Cirillo D.M."/>
        </authorList>
    </citation>
    <scope>NUCLEOTIDE SEQUENCE [LARGE SCALE GENOMIC DNA]</scope>
    <source>
        <strain evidence="3 4">DSM 44049</strain>
    </source>
</reference>
<dbReference type="AlphaFoldDB" id="A0A1E3SFQ0"/>
<gene>
    <name evidence="3" type="ORF">BST27_04250</name>
</gene>
<evidence type="ECO:0000259" key="2">
    <source>
        <dbReference type="Pfam" id="PF13193"/>
    </source>
</evidence>
<dbReference type="PROSITE" id="PS00455">
    <property type="entry name" value="AMP_BINDING"/>
    <property type="match status" value="1"/>
</dbReference>
<dbReference type="InterPro" id="IPR050237">
    <property type="entry name" value="ATP-dep_AMP-bd_enzyme"/>
</dbReference>
<feature type="domain" description="AMP-dependent synthetase/ligase" evidence="1">
    <location>
        <begin position="15"/>
        <end position="370"/>
    </location>
</feature>
<dbReference type="InterPro" id="IPR025110">
    <property type="entry name" value="AMP-bd_C"/>
</dbReference>
<dbReference type="RefSeq" id="WP_069419121.1">
    <property type="nucleotide sequence ID" value="NZ_CBCRZH010000005.1"/>
</dbReference>
<dbReference type="InterPro" id="IPR000873">
    <property type="entry name" value="AMP-dep_synth/lig_dom"/>
</dbReference>
<dbReference type="CDD" id="cd04433">
    <property type="entry name" value="AFD_class_I"/>
    <property type="match status" value="1"/>
</dbReference>
<dbReference type="STRING" id="28445.BHQ20_10800"/>
<dbReference type="Gene3D" id="3.30.300.30">
    <property type="match status" value="1"/>
</dbReference>
<dbReference type="PANTHER" id="PTHR43767:SF1">
    <property type="entry name" value="NONRIBOSOMAL PEPTIDE SYNTHASE PES1 (EUROFUNG)-RELATED"/>
    <property type="match status" value="1"/>
</dbReference>
<dbReference type="Pfam" id="PF13193">
    <property type="entry name" value="AMP-binding_C"/>
    <property type="match status" value="1"/>
</dbReference>
<dbReference type="PANTHER" id="PTHR43767">
    <property type="entry name" value="LONG-CHAIN-FATTY-ACID--COA LIGASE"/>
    <property type="match status" value="1"/>
</dbReference>
<protein>
    <submittedName>
        <fullName evidence="3">AMP-dependent synthetase</fullName>
    </submittedName>
</protein>